<sequence>LVKSNAICQVEIVEDRKTKKCSRTYDHSNSNSTTTINYHIIQEYDIILQSLAKK</sequence>
<proteinExistence type="predicted"/>
<feature type="non-terminal residue" evidence="1">
    <location>
        <position position="1"/>
    </location>
</feature>
<keyword evidence="2" id="KW-1185">Reference proteome</keyword>
<protein>
    <submittedName>
        <fullName evidence="1">7080_t:CDS:1</fullName>
    </submittedName>
</protein>
<accession>A0ACA9SA09</accession>
<evidence type="ECO:0000313" key="1">
    <source>
        <dbReference type="EMBL" id="CAG8831561.1"/>
    </source>
</evidence>
<name>A0ACA9SA09_9GLOM</name>
<gene>
    <name evidence="1" type="ORF">RPERSI_LOCUS28188</name>
</gene>
<organism evidence="1 2">
    <name type="scientific">Racocetra persica</name>
    <dbReference type="NCBI Taxonomy" id="160502"/>
    <lineage>
        <taxon>Eukaryota</taxon>
        <taxon>Fungi</taxon>
        <taxon>Fungi incertae sedis</taxon>
        <taxon>Mucoromycota</taxon>
        <taxon>Glomeromycotina</taxon>
        <taxon>Glomeromycetes</taxon>
        <taxon>Diversisporales</taxon>
        <taxon>Gigasporaceae</taxon>
        <taxon>Racocetra</taxon>
    </lineage>
</organism>
<evidence type="ECO:0000313" key="2">
    <source>
        <dbReference type="Proteomes" id="UP000789920"/>
    </source>
</evidence>
<feature type="non-terminal residue" evidence="1">
    <location>
        <position position="54"/>
    </location>
</feature>
<dbReference type="Proteomes" id="UP000789920">
    <property type="component" value="Unassembled WGS sequence"/>
</dbReference>
<dbReference type="EMBL" id="CAJVQC010101718">
    <property type="protein sequence ID" value="CAG8831561.1"/>
    <property type="molecule type" value="Genomic_DNA"/>
</dbReference>
<reference evidence="1" key="1">
    <citation type="submission" date="2021-06" db="EMBL/GenBank/DDBJ databases">
        <authorList>
            <person name="Kallberg Y."/>
            <person name="Tangrot J."/>
            <person name="Rosling A."/>
        </authorList>
    </citation>
    <scope>NUCLEOTIDE SEQUENCE</scope>
    <source>
        <strain evidence="1">MA461A</strain>
    </source>
</reference>
<comment type="caution">
    <text evidence="1">The sequence shown here is derived from an EMBL/GenBank/DDBJ whole genome shotgun (WGS) entry which is preliminary data.</text>
</comment>